<dbReference type="PANTHER" id="PTHR43591">
    <property type="entry name" value="METHYLTRANSFERASE"/>
    <property type="match status" value="1"/>
</dbReference>
<protein>
    <submittedName>
        <fullName evidence="2">Methyltransferase domain-containing protein</fullName>
    </submittedName>
</protein>
<feature type="domain" description="Methyltransferase type 11" evidence="1">
    <location>
        <begin position="48"/>
        <end position="145"/>
    </location>
</feature>
<dbReference type="Gene3D" id="3.40.50.150">
    <property type="entry name" value="Vaccinia Virus protein VP39"/>
    <property type="match status" value="1"/>
</dbReference>
<dbReference type="InterPro" id="IPR029063">
    <property type="entry name" value="SAM-dependent_MTases_sf"/>
</dbReference>
<accession>A0A1H2K5L2</accession>
<proteinExistence type="predicted"/>
<dbReference type="AlphaFoldDB" id="A0A1H2K5L2"/>
<gene>
    <name evidence="2" type="ORF">SAMN04487931_1212</name>
</gene>
<dbReference type="Pfam" id="PF08241">
    <property type="entry name" value="Methyltransf_11"/>
    <property type="match status" value="1"/>
</dbReference>
<evidence type="ECO:0000259" key="1">
    <source>
        <dbReference type="Pfam" id="PF08241"/>
    </source>
</evidence>
<dbReference type="PANTHER" id="PTHR43591:SF110">
    <property type="entry name" value="RHODANESE DOMAIN-CONTAINING PROTEIN"/>
    <property type="match status" value="1"/>
</dbReference>
<name>A0A1H2K5L2_9BACT</name>
<dbReference type="RefSeq" id="WP_092238395.1">
    <property type="nucleotide sequence ID" value="NZ_FNLL01000021.1"/>
</dbReference>
<dbReference type="SUPFAM" id="SSF53335">
    <property type="entry name" value="S-adenosyl-L-methionine-dependent methyltransferases"/>
    <property type="match status" value="1"/>
</dbReference>
<dbReference type="EMBL" id="FNLL01000021">
    <property type="protein sequence ID" value="SDU63751.1"/>
    <property type="molecule type" value="Genomic_DNA"/>
</dbReference>
<dbReference type="InterPro" id="IPR013216">
    <property type="entry name" value="Methyltransf_11"/>
</dbReference>
<evidence type="ECO:0000313" key="3">
    <source>
        <dbReference type="Proteomes" id="UP000199608"/>
    </source>
</evidence>
<organism evidence="2 3">
    <name type="scientific">Desulfobacula phenolica</name>
    <dbReference type="NCBI Taxonomy" id="90732"/>
    <lineage>
        <taxon>Bacteria</taxon>
        <taxon>Pseudomonadati</taxon>
        <taxon>Thermodesulfobacteriota</taxon>
        <taxon>Desulfobacteria</taxon>
        <taxon>Desulfobacterales</taxon>
        <taxon>Desulfobacteraceae</taxon>
        <taxon>Desulfobacula</taxon>
    </lineage>
</organism>
<dbReference type="GO" id="GO:0008757">
    <property type="term" value="F:S-adenosylmethionine-dependent methyltransferase activity"/>
    <property type="evidence" value="ECO:0007669"/>
    <property type="project" value="InterPro"/>
</dbReference>
<dbReference type="Proteomes" id="UP000199608">
    <property type="component" value="Unassembled WGS sequence"/>
</dbReference>
<evidence type="ECO:0000313" key="2">
    <source>
        <dbReference type="EMBL" id="SDU63751.1"/>
    </source>
</evidence>
<dbReference type="GO" id="GO:0032259">
    <property type="term" value="P:methylation"/>
    <property type="evidence" value="ECO:0007669"/>
    <property type="project" value="UniProtKB-KW"/>
</dbReference>
<dbReference type="CDD" id="cd02440">
    <property type="entry name" value="AdoMet_MTases"/>
    <property type="match status" value="1"/>
</dbReference>
<sequence>MNKKVVDYYTEIFSENERHEDGFGQIQRQRTLNIFKQYLQGNPLKIIDIGGATGAYSFDLARAGHNVHLLDIVPAHIEKAERIGLDKGILLDGYHVGDAKDLEFEDNSFDAVILHGPLYHITGLVERKKVLNEALRILKSNGVLFGFAINRYAGVFYGIHSELILDDTYFEMVKTEVETGFRTRNPTWHFHLPEELEAEITSSGFKIEATKGVVSPVWMLPDIESKIADAEMHEKILRVCELLENEPKIGQDFVCIGRKQ</sequence>
<keyword evidence="3" id="KW-1185">Reference proteome</keyword>
<reference evidence="3" key="1">
    <citation type="submission" date="2016-10" db="EMBL/GenBank/DDBJ databases">
        <authorList>
            <person name="Varghese N."/>
            <person name="Submissions S."/>
        </authorList>
    </citation>
    <scope>NUCLEOTIDE SEQUENCE [LARGE SCALE GENOMIC DNA]</scope>
    <source>
        <strain evidence="3">DSM 3384</strain>
    </source>
</reference>
<keyword evidence="2" id="KW-0489">Methyltransferase</keyword>
<keyword evidence="2" id="KW-0808">Transferase</keyword>